<dbReference type="PANTHER" id="PTHR30244:SF34">
    <property type="entry name" value="DTDP-4-AMINO-4,6-DIDEOXYGALACTOSE TRANSAMINASE"/>
    <property type="match status" value="1"/>
</dbReference>
<evidence type="ECO:0000313" key="1">
    <source>
        <dbReference type="EMBL" id="CAB4675301.1"/>
    </source>
</evidence>
<dbReference type="EMBL" id="CAEZWU010000163">
    <property type="protein sequence ID" value="CAB4675301.1"/>
    <property type="molecule type" value="Genomic_DNA"/>
</dbReference>
<dbReference type="Gene3D" id="3.90.1150.10">
    <property type="entry name" value="Aspartate Aminotransferase, domain 1"/>
    <property type="match status" value="1"/>
</dbReference>
<gene>
    <name evidence="1" type="ORF">UFOPK2292_01037</name>
</gene>
<dbReference type="PIRSF" id="PIRSF000390">
    <property type="entry name" value="PLP_StrS"/>
    <property type="match status" value="1"/>
</dbReference>
<dbReference type="SUPFAM" id="SSF53383">
    <property type="entry name" value="PLP-dependent transferases"/>
    <property type="match status" value="1"/>
</dbReference>
<proteinExistence type="predicted"/>
<dbReference type="Gene3D" id="3.40.640.10">
    <property type="entry name" value="Type I PLP-dependent aspartate aminotransferase-like (Major domain)"/>
    <property type="match status" value="1"/>
</dbReference>
<dbReference type="GO" id="GO:0000271">
    <property type="term" value="P:polysaccharide biosynthetic process"/>
    <property type="evidence" value="ECO:0007669"/>
    <property type="project" value="TreeGrafter"/>
</dbReference>
<dbReference type="AlphaFoldDB" id="A0A6J6MM03"/>
<dbReference type="CDD" id="cd00616">
    <property type="entry name" value="AHBA_syn"/>
    <property type="match status" value="1"/>
</dbReference>
<dbReference type="GO" id="GO:0008483">
    <property type="term" value="F:transaminase activity"/>
    <property type="evidence" value="ECO:0007669"/>
    <property type="project" value="TreeGrafter"/>
</dbReference>
<dbReference type="InterPro" id="IPR015424">
    <property type="entry name" value="PyrdxlP-dep_Trfase"/>
</dbReference>
<name>A0A6J6MM03_9ZZZZ</name>
<dbReference type="GO" id="GO:0030170">
    <property type="term" value="F:pyridoxal phosphate binding"/>
    <property type="evidence" value="ECO:0007669"/>
    <property type="project" value="TreeGrafter"/>
</dbReference>
<protein>
    <submittedName>
        <fullName evidence="1">Unannotated protein</fullName>
    </submittedName>
</protein>
<dbReference type="InterPro" id="IPR015422">
    <property type="entry name" value="PyrdxlP-dep_Trfase_small"/>
</dbReference>
<dbReference type="InterPro" id="IPR015421">
    <property type="entry name" value="PyrdxlP-dep_Trfase_major"/>
</dbReference>
<accession>A0A6J6MM03</accession>
<reference evidence="1" key="1">
    <citation type="submission" date="2020-05" db="EMBL/GenBank/DDBJ databases">
        <authorList>
            <person name="Chiriac C."/>
            <person name="Salcher M."/>
            <person name="Ghai R."/>
            <person name="Kavagutti S V."/>
        </authorList>
    </citation>
    <scope>NUCLEOTIDE SEQUENCE</scope>
</reference>
<dbReference type="Pfam" id="PF01041">
    <property type="entry name" value="DegT_DnrJ_EryC1"/>
    <property type="match status" value="1"/>
</dbReference>
<dbReference type="PANTHER" id="PTHR30244">
    <property type="entry name" value="TRANSAMINASE"/>
    <property type="match status" value="1"/>
</dbReference>
<organism evidence="1">
    <name type="scientific">freshwater metagenome</name>
    <dbReference type="NCBI Taxonomy" id="449393"/>
    <lineage>
        <taxon>unclassified sequences</taxon>
        <taxon>metagenomes</taxon>
        <taxon>ecological metagenomes</taxon>
    </lineage>
</organism>
<sequence>MPGYELIGAEEQAQVDDIFQHGGVLFRHSFDHLRQDRWKVRDFEQEFAKSVGMPHALAVTSGTAALRVALAVLDLQPGDEVITQSFTFVATVEAIIEAGAIPVCAEIDGTLNIDPESLKSLITPKTKAVIAVHMLGTPARLFEIDDICRKNNLTLIEDAAWGCGGSLDGRPLGTWGRMGTYSFDFAKTMTTGEGGMIVFQNEDDYKVAAAWHDHGHENNPSVPRWEDTRASSGFNFRMTEMQGAVGLAQLKKLSHVVTMQRKNRDSMWAAIKNLPSIIPREVPNGSHETADALIFSVADKATARKCRDSLLTEGLSTKILPEAVTWHFAGTWTHMSELVARHGGDLAKAFGPSRSRLERAVSLPVVVKMDETVPARLHTALSKVLS</sequence>
<dbReference type="InterPro" id="IPR000653">
    <property type="entry name" value="DegT/StrS_aminotransferase"/>
</dbReference>